<proteinExistence type="predicted"/>
<protein>
    <submittedName>
        <fullName evidence="2">Uncharacterized protein</fullName>
    </submittedName>
</protein>
<sequence length="157" mass="16845">MVRLSPAAEDVKSLAVTWLGASNARAAGAWPAPWSAALILAMSSWPQVSSRTFQTHCSRAGRCSSPSPSPPERTSLHPTTLKRSLRASSRESGSALGCSRRFETAHRVIVESQGLVSAAIYPPPLHIFSVSFLDSLHPFVASSLRTLSPVHHSLLVH</sequence>
<evidence type="ECO:0000313" key="2">
    <source>
        <dbReference type="EMBL" id="PWZ27807.1"/>
    </source>
</evidence>
<organism evidence="2 3">
    <name type="scientific">Zea mays</name>
    <name type="common">Maize</name>
    <dbReference type="NCBI Taxonomy" id="4577"/>
    <lineage>
        <taxon>Eukaryota</taxon>
        <taxon>Viridiplantae</taxon>
        <taxon>Streptophyta</taxon>
        <taxon>Embryophyta</taxon>
        <taxon>Tracheophyta</taxon>
        <taxon>Spermatophyta</taxon>
        <taxon>Magnoliopsida</taxon>
        <taxon>Liliopsida</taxon>
        <taxon>Poales</taxon>
        <taxon>Poaceae</taxon>
        <taxon>PACMAD clade</taxon>
        <taxon>Panicoideae</taxon>
        <taxon>Andropogonodae</taxon>
        <taxon>Andropogoneae</taxon>
        <taxon>Tripsacinae</taxon>
        <taxon>Zea</taxon>
    </lineage>
</organism>
<gene>
    <name evidence="2" type="ORF">Zm00014a_009606</name>
</gene>
<name>A0A3L6F8B0_MAIZE</name>
<dbReference type="Proteomes" id="UP000251960">
    <property type="component" value="Chromosome 4"/>
</dbReference>
<accession>A0A3L6F8B0</accession>
<evidence type="ECO:0000313" key="3">
    <source>
        <dbReference type="Proteomes" id="UP000251960"/>
    </source>
</evidence>
<evidence type="ECO:0000256" key="1">
    <source>
        <dbReference type="SAM" id="MobiDB-lite"/>
    </source>
</evidence>
<comment type="caution">
    <text evidence="2">The sequence shown here is derived from an EMBL/GenBank/DDBJ whole genome shotgun (WGS) entry which is preliminary data.</text>
</comment>
<dbReference type="AlphaFoldDB" id="A0A3L6F8B0"/>
<feature type="compositionally biased region" description="Polar residues" evidence="1">
    <location>
        <begin position="76"/>
        <end position="92"/>
    </location>
</feature>
<feature type="region of interest" description="Disordered" evidence="1">
    <location>
        <begin position="59"/>
        <end position="92"/>
    </location>
</feature>
<reference evidence="2 3" key="1">
    <citation type="journal article" date="2018" name="Nat. Genet.">
        <title>Extensive intraspecific gene order and gene structural variations between Mo17 and other maize genomes.</title>
        <authorList>
            <person name="Sun S."/>
            <person name="Zhou Y."/>
            <person name="Chen J."/>
            <person name="Shi J."/>
            <person name="Zhao H."/>
            <person name="Zhao H."/>
            <person name="Song W."/>
            <person name="Zhang M."/>
            <person name="Cui Y."/>
            <person name="Dong X."/>
            <person name="Liu H."/>
            <person name="Ma X."/>
            <person name="Jiao Y."/>
            <person name="Wang B."/>
            <person name="Wei X."/>
            <person name="Stein J.C."/>
            <person name="Glaubitz J.C."/>
            <person name="Lu F."/>
            <person name="Yu G."/>
            <person name="Liang C."/>
            <person name="Fengler K."/>
            <person name="Li B."/>
            <person name="Rafalski A."/>
            <person name="Schnable P.S."/>
            <person name="Ware D.H."/>
            <person name="Buckler E.S."/>
            <person name="Lai J."/>
        </authorList>
    </citation>
    <scope>NUCLEOTIDE SEQUENCE [LARGE SCALE GENOMIC DNA]</scope>
    <source>
        <strain evidence="3">cv. Missouri 17</strain>
        <tissue evidence="2">Seedling</tissue>
    </source>
</reference>
<dbReference type="EMBL" id="NCVQ01000005">
    <property type="protein sequence ID" value="PWZ27807.1"/>
    <property type="molecule type" value="Genomic_DNA"/>
</dbReference>